<gene>
    <name evidence="3" type="ORF">GCM10017566_66740</name>
</gene>
<sequence length="2153" mass="224997">MAIFALLAGLTAALAPQADATPQAGKPNVSAPSVAKDKTTPVAPVVSHYQQPKPVPQWKAAPVTWPTGNADVSLSAAGHAAPAPAAAGAGAVRAGTLPVWLAPVVPKPGTAGPHAKTPTATPASAHVAAAPRDAATAAGVNGLILSVDRTDQAPDTGTVRLTLGYSQFADAFGGDWASRLHLVTLPACALTTPAVPACRTQTSLASTTDTHDGTVAADVALPGTSTAAFPKSASAANVLVAATSSPSGSGGNFTATSLKPSGSWQAGGSADAFTWSYPISVPDVPGGLKPQVALSYDSQVVDGLTSSTNNQASWLGDGWDYSPGYIERSYQTCHQNPTGSTQTWDNCWTANNVVTLSLAGKTTTLVKDDTTGRYHPQNDSNERVEYKTGGVNGSQGGEYFIVTASDGTQYYFGLNQLPGYVTGNAQTNSVWTEPVYSTSSSADEPAGCYNTSFAQSFCQLAYRWNLDYVVDPHSDVVSYFYNKENNFYAADLGTTATAASGYTRGGYLTSIQYGQQAGAVYTTSPAAKVVFNVTGRCNTTSGCAASSETTANSSSWPDVPFDLNCASGASCSAQSPSFWTENALGSIQTYALVGTTETLVDSWALTHSLPPVSDPNTKPALWLNTIRQTGQDTTGGGSTTPITLPPVSFSPVAENNRVNLSSGLPWITRNRIQTITTETGETITVDYTLAFGSTPACTPANVPAEPSANGMLCFPDYWTPAGATTPTLDWFNKYIVDSVTEHDPTGGSNDDIETRYTPAGVAAWHYNDSPLTPTTPVNQRTWDQWRGFSGMTVSTGTAPDPVTNTYYAYFRGMNGDTLPNNGTRSAAVQDVHGDPASVDSDQFTGMTYETVVYNGDSAVANIVSDMITSPWTSIATATHAMGSGLPALQAFLVGNTDKRVYTPLASGTTRETETDYTHDAYGRVTRTNDLGDVSIASQHLCSSTTYADNTTAWILNKPSEVLTVSIPCTTTPTYPQNAVSDKKTSYDSQAWNTPPTKGDATQTQDAISSTGTGSTAAWTYATTSATYDQYGRTLTSTNADNHKTATVYIPTTGAEPTGVNVTDPLGHTTKTTYDALRELPTRIVDPAQYVTTEQYDALGRLTAVYKPGNSATSGAPSLKYTYTVSDSAPSIVDTYTENDDVTYRVSETFYDALLRERETQTQTPDNERTITDTTYNTDGWKSASTDPYLDSNPVAPTYVQAQAGKVPSATAYSYDAAGRKTADIAYSNGNSTWQTTYTYGGNWTTTVPPAGGTATTTFTDARGNTTDLYQYHADVPTDPIHDPASDYSATQYSYTPANKQAAVTDPAGNTWSYGYDLPGNQTRAVDPDTGTTANTYDAAGLLKTTTDGRGKQVTIDYDNDGRKTDTYNSTGGAAKSSSTMIATWGYDSQAVGYPDTTTAFSGGDTYTQTVIGYTSFAEPIGVTTTLTGTDAALLPAGGVTTYYGYSFTGRLNGENDAAVGGLGQEATEVGSDEFGEPVSLSSTGDIASIYVSAVGYDHYGKPLQYTFPATAGNVWLTLKYDQQTQKLTEATATDSHQSTAVDDTTYSYSNGPVSPGAGLVTSVTDAQNGGATTDTQCFTYDYAQRLSQAWTGIDGCSATPTPGNSPSVGGPTPYWQSWTYDAAGDRLTQTDHDVTGTTSNDTTTTYNYPAAGSSTDQPHTLTSTTATGPQAGANIGSYTYDASGDTTSISGGATGNQTLTWTDQGKLATDATTNGMTSYVYDADGNPIVRRDPGQTTLFAGDEQIVLNTTTNVLTATRFYSIGGQIVAARSSLPNGNSGTPQYLIPDRQSTDLLAIDSDTYAVTRRQYLPFGQTRGATPTTWPAGNKGFVDGTPDTITNLENLGAREYDAVTGRFLSADPVFEAASPTQMGGYDYAANNPTTQSDPTGLEPLVNPDCPDVQCRNDYYGGSWSGNSGGAPQEPAADKPRQGSRPTTTGRAPQPDDDITTLNYNWQELMKELLSAAPTDSSLVCGNNDIPLKNGCTDGNLAAAAAGAVNGAIEAVGQQTTKASNALRAGSSDGARTMNALRNNPLLKNLGRLGRSGEVKWGGRFLLGVGAALSAWGDIDSALDDGESPGKAVAIGVGEAVLNTAVSYTSTLAGLSLGATIGTAIAPGVGTIIGAGVGALVGAAVGVGVNNVLNAGVSAVRRIFHW</sequence>
<keyword evidence="4" id="KW-1185">Reference proteome</keyword>
<evidence type="ECO:0000256" key="2">
    <source>
        <dbReference type="SAM" id="SignalP"/>
    </source>
</evidence>
<dbReference type="InterPro" id="IPR050708">
    <property type="entry name" value="T6SS_VgrG/RHS"/>
</dbReference>
<organism evidence="3 4">
    <name type="scientific">Amycolatopsis bartoniae</name>
    <dbReference type="NCBI Taxonomy" id="941986"/>
    <lineage>
        <taxon>Bacteria</taxon>
        <taxon>Bacillati</taxon>
        <taxon>Actinomycetota</taxon>
        <taxon>Actinomycetes</taxon>
        <taxon>Pseudonocardiales</taxon>
        <taxon>Pseudonocardiaceae</taxon>
        <taxon>Amycolatopsis</taxon>
    </lineage>
</organism>
<feature type="signal peptide" evidence="2">
    <location>
        <begin position="1"/>
        <end position="20"/>
    </location>
</feature>
<proteinExistence type="predicted"/>
<evidence type="ECO:0000313" key="3">
    <source>
        <dbReference type="EMBL" id="GHF83331.1"/>
    </source>
</evidence>
<comment type="caution">
    <text evidence="3">The sequence shown here is derived from an EMBL/GenBank/DDBJ whole genome shotgun (WGS) entry which is preliminary data.</text>
</comment>
<protein>
    <submittedName>
        <fullName evidence="3">Type IV secretion protein Rhs</fullName>
    </submittedName>
</protein>
<feature type="compositionally biased region" description="Polar residues" evidence="1">
    <location>
        <begin position="1171"/>
        <end position="1185"/>
    </location>
</feature>
<dbReference type="EMBL" id="BNAV01000016">
    <property type="protein sequence ID" value="GHF83331.1"/>
    <property type="molecule type" value="Genomic_DNA"/>
</dbReference>
<feature type="region of interest" description="Disordered" evidence="1">
    <location>
        <begin position="1159"/>
        <end position="1187"/>
    </location>
</feature>
<feature type="compositionally biased region" description="Basic and acidic residues" evidence="1">
    <location>
        <begin position="1159"/>
        <end position="1170"/>
    </location>
</feature>
<dbReference type="InterPro" id="IPR022385">
    <property type="entry name" value="Rhs_assc_core"/>
</dbReference>
<feature type="region of interest" description="Disordered" evidence="1">
    <location>
        <begin position="1908"/>
        <end position="1946"/>
    </location>
</feature>
<dbReference type="NCBIfam" id="TIGR03696">
    <property type="entry name" value="Rhs_assc_core"/>
    <property type="match status" value="1"/>
</dbReference>
<name>A0A8H9IYA6_9PSEU</name>
<dbReference type="Proteomes" id="UP000658656">
    <property type="component" value="Unassembled WGS sequence"/>
</dbReference>
<dbReference type="Gene3D" id="2.180.10.10">
    <property type="entry name" value="RHS repeat-associated core"/>
    <property type="match status" value="2"/>
</dbReference>
<dbReference type="PANTHER" id="PTHR32305:SF17">
    <property type="entry name" value="TRNA NUCLEASE WAPA"/>
    <property type="match status" value="1"/>
</dbReference>
<reference evidence="3" key="1">
    <citation type="journal article" date="2014" name="Int. J. Syst. Evol. Microbiol.">
        <title>Complete genome sequence of Corynebacterium casei LMG S-19264T (=DSM 44701T), isolated from a smear-ripened cheese.</title>
        <authorList>
            <consortium name="US DOE Joint Genome Institute (JGI-PGF)"/>
            <person name="Walter F."/>
            <person name="Albersmeier A."/>
            <person name="Kalinowski J."/>
            <person name="Ruckert C."/>
        </authorList>
    </citation>
    <scope>NUCLEOTIDE SEQUENCE</scope>
    <source>
        <strain evidence="3">CGMCC 4.7679</strain>
    </source>
</reference>
<evidence type="ECO:0000313" key="4">
    <source>
        <dbReference type="Proteomes" id="UP000658656"/>
    </source>
</evidence>
<dbReference type="PANTHER" id="PTHR32305">
    <property type="match status" value="1"/>
</dbReference>
<reference evidence="3" key="2">
    <citation type="submission" date="2020-09" db="EMBL/GenBank/DDBJ databases">
        <authorList>
            <person name="Sun Q."/>
            <person name="Zhou Y."/>
        </authorList>
    </citation>
    <scope>NUCLEOTIDE SEQUENCE</scope>
    <source>
        <strain evidence="3">CGMCC 4.7679</strain>
    </source>
</reference>
<keyword evidence="2" id="KW-0732">Signal</keyword>
<feature type="chain" id="PRO_5034005734" evidence="2">
    <location>
        <begin position="21"/>
        <end position="2153"/>
    </location>
</feature>
<feature type="region of interest" description="Disordered" evidence="1">
    <location>
        <begin position="19"/>
        <end position="39"/>
    </location>
</feature>
<feature type="region of interest" description="Disordered" evidence="1">
    <location>
        <begin position="1873"/>
        <end position="1896"/>
    </location>
</feature>
<evidence type="ECO:0000256" key="1">
    <source>
        <dbReference type="SAM" id="MobiDB-lite"/>
    </source>
</evidence>
<feature type="compositionally biased region" description="Polar residues" evidence="1">
    <location>
        <begin position="986"/>
        <end position="1007"/>
    </location>
</feature>
<accession>A0A8H9IYA6</accession>
<feature type="region of interest" description="Disordered" evidence="1">
    <location>
        <begin position="986"/>
        <end position="1009"/>
    </location>
</feature>